<keyword evidence="3" id="KW-1185">Reference proteome</keyword>
<dbReference type="RefSeq" id="WP_191158426.1">
    <property type="nucleotide sequence ID" value="NZ_JACXAI010000012.1"/>
</dbReference>
<organism evidence="2 3">
    <name type="scientific">Metabacillus arenae</name>
    <dbReference type="NCBI Taxonomy" id="2771434"/>
    <lineage>
        <taxon>Bacteria</taxon>
        <taxon>Bacillati</taxon>
        <taxon>Bacillota</taxon>
        <taxon>Bacilli</taxon>
        <taxon>Bacillales</taxon>
        <taxon>Bacillaceae</taxon>
        <taxon>Metabacillus</taxon>
    </lineage>
</organism>
<accession>A0A926NMZ0</accession>
<evidence type="ECO:0000313" key="2">
    <source>
        <dbReference type="EMBL" id="MBD1380781.1"/>
    </source>
</evidence>
<dbReference type="Proteomes" id="UP000626844">
    <property type="component" value="Unassembled WGS sequence"/>
</dbReference>
<dbReference type="InterPro" id="IPR024726">
    <property type="entry name" value="FhuF_C"/>
</dbReference>
<feature type="domain" description="Ferric siderophore reductase C-terminal" evidence="1">
    <location>
        <begin position="221"/>
        <end position="241"/>
    </location>
</feature>
<protein>
    <submittedName>
        <fullName evidence="2">(2Fe-2S)-binding protein</fullName>
    </submittedName>
</protein>
<dbReference type="GO" id="GO:0051537">
    <property type="term" value="F:2 iron, 2 sulfur cluster binding"/>
    <property type="evidence" value="ECO:0007669"/>
    <property type="project" value="InterPro"/>
</dbReference>
<dbReference type="Pfam" id="PF11575">
    <property type="entry name" value="FhuF_C"/>
    <property type="match status" value="1"/>
</dbReference>
<evidence type="ECO:0000259" key="1">
    <source>
        <dbReference type="Pfam" id="PF11575"/>
    </source>
</evidence>
<name>A0A926NMZ0_9BACI</name>
<comment type="caution">
    <text evidence="2">The sequence shown here is derived from an EMBL/GenBank/DDBJ whole genome shotgun (WGS) entry which is preliminary data.</text>
</comment>
<reference evidence="2" key="1">
    <citation type="submission" date="2020-09" db="EMBL/GenBank/DDBJ databases">
        <title>A novel bacterium of genus Bacillus, isolated from South China Sea.</title>
        <authorList>
            <person name="Huang H."/>
            <person name="Mo K."/>
            <person name="Hu Y."/>
        </authorList>
    </citation>
    <scope>NUCLEOTIDE SEQUENCE</scope>
    <source>
        <strain evidence="2">IB182487</strain>
    </source>
</reference>
<sequence>MHELSNGELADLEKFRLTTSQTSSSLSIQLDQLYDKQQLIEYLQKAGSRMNTNNNLVSASMLTKRYGFFAALNLYAITMWDKALNVSTKNISLETVDEDPVWLPGFFFKDLSVDIALDNRGSWRDEKLTLLFKENIYPLIMEISKTVKLSRLIMWENIALYIIWMYETLLKRETDQDLIEKIKNDFHYIMHEAPGEVFGPYHKNPLSKYFQINDLNEERMRKTCCLYYLTSEKGTRCKTCPTK</sequence>
<proteinExistence type="predicted"/>
<evidence type="ECO:0000313" key="3">
    <source>
        <dbReference type="Proteomes" id="UP000626844"/>
    </source>
</evidence>
<dbReference type="AlphaFoldDB" id="A0A926NMZ0"/>
<dbReference type="EMBL" id="JACXAI010000012">
    <property type="protein sequence ID" value="MBD1380781.1"/>
    <property type="molecule type" value="Genomic_DNA"/>
</dbReference>
<gene>
    <name evidence="2" type="ORF">IC621_11115</name>
</gene>